<evidence type="ECO:0000313" key="1">
    <source>
        <dbReference type="EMBL" id="BAS83458.1"/>
    </source>
</evidence>
<reference evidence="2" key="1">
    <citation type="journal article" date="2005" name="Nature">
        <title>The map-based sequence of the rice genome.</title>
        <authorList>
            <consortium name="International rice genome sequencing project (IRGSP)"/>
            <person name="Matsumoto T."/>
            <person name="Wu J."/>
            <person name="Kanamori H."/>
            <person name="Katayose Y."/>
            <person name="Fujisawa M."/>
            <person name="Namiki N."/>
            <person name="Mizuno H."/>
            <person name="Yamamoto K."/>
            <person name="Antonio B.A."/>
            <person name="Baba T."/>
            <person name="Sakata K."/>
            <person name="Nagamura Y."/>
            <person name="Aoki H."/>
            <person name="Arikawa K."/>
            <person name="Arita K."/>
            <person name="Bito T."/>
            <person name="Chiden Y."/>
            <person name="Fujitsuka N."/>
            <person name="Fukunaka R."/>
            <person name="Hamada M."/>
            <person name="Harada C."/>
            <person name="Hayashi A."/>
            <person name="Hijishita S."/>
            <person name="Honda M."/>
            <person name="Hosokawa S."/>
            <person name="Ichikawa Y."/>
            <person name="Idonuma A."/>
            <person name="Iijima M."/>
            <person name="Ikeda M."/>
            <person name="Ikeno M."/>
            <person name="Ito K."/>
            <person name="Ito S."/>
            <person name="Ito T."/>
            <person name="Ito Y."/>
            <person name="Ito Y."/>
            <person name="Iwabuchi A."/>
            <person name="Kamiya K."/>
            <person name="Karasawa W."/>
            <person name="Kurita K."/>
            <person name="Katagiri S."/>
            <person name="Kikuta A."/>
            <person name="Kobayashi H."/>
            <person name="Kobayashi N."/>
            <person name="Machita K."/>
            <person name="Maehara T."/>
            <person name="Masukawa M."/>
            <person name="Mizubayashi T."/>
            <person name="Mukai Y."/>
            <person name="Nagasaki H."/>
            <person name="Nagata Y."/>
            <person name="Naito S."/>
            <person name="Nakashima M."/>
            <person name="Nakama Y."/>
            <person name="Nakamichi Y."/>
            <person name="Nakamura M."/>
            <person name="Meguro A."/>
            <person name="Negishi M."/>
            <person name="Ohta I."/>
            <person name="Ohta T."/>
            <person name="Okamoto M."/>
            <person name="Ono N."/>
            <person name="Saji S."/>
            <person name="Sakaguchi M."/>
            <person name="Sakai K."/>
            <person name="Shibata M."/>
            <person name="Shimokawa T."/>
            <person name="Song J."/>
            <person name="Takazaki Y."/>
            <person name="Terasawa K."/>
            <person name="Tsugane M."/>
            <person name="Tsuji K."/>
            <person name="Ueda S."/>
            <person name="Waki K."/>
            <person name="Yamagata H."/>
            <person name="Yamamoto M."/>
            <person name="Yamamoto S."/>
            <person name="Yamane H."/>
            <person name="Yoshiki S."/>
            <person name="Yoshihara R."/>
            <person name="Yukawa K."/>
            <person name="Zhong H."/>
            <person name="Yano M."/>
            <person name="Yuan Q."/>
            <person name="Ouyang S."/>
            <person name="Liu J."/>
            <person name="Jones K.M."/>
            <person name="Gansberger K."/>
            <person name="Moffat K."/>
            <person name="Hill J."/>
            <person name="Bera J."/>
            <person name="Fadrosh D."/>
            <person name="Jin S."/>
            <person name="Johri S."/>
            <person name="Kim M."/>
            <person name="Overton L."/>
            <person name="Reardon M."/>
            <person name="Tsitrin T."/>
            <person name="Vuong H."/>
            <person name="Weaver B."/>
            <person name="Ciecko A."/>
            <person name="Tallon L."/>
            <person name="Jackson J."/>
            <person name="Pai G."/>
            <person name="Aken S.V."/>
            <person name="Utterback T."/>
            <person name="Reidmuller S."/>
            <person name="Feldblyum T."/>
            <person name="Hsiao J."/>
            <person name="Zismann V."/>
            <person name="Iobst S."/>
            <person name="de Vazeille A.R."/>
            <person name="Buell C.R."/>
            <person name="Ying K."/>
            <person name="Li Y."/>
            <person name="Lu T."/>
            <person name="Huang Y."/>
            <person name="Zhao Q."/>
            <person name="Feng Q."/>
            <person name="Zhang L."/>
            <person name="Zhu J."/>
            <person name="Weng Q."/>
            <person name="Mu J."/>
            <person name="Lu Y."/>
            <person name="Fan D."/>
            <person name="Liu Y."/>
            <person name="Guan J."/>
            <person name="Zhang Y."/>
            <person name="Yu S."/>
            <person name="Liu X."/>
            <person name="Zhang Y."/>
            <person name="Hong G."/>
            <person name="Han B."/>
            <person name="Choisne N."/>
            <person name="Demange N."/>
            <person name="Orjeda G."/>
            <person name="Samain S."/>
            <person name="Cattolico L."/>
            <person name="Pelletier E."/>
            <person name="Couloux A."/>
            <person name="Segurens B."/>
            <person name="Wincker P."/>
            <person name="D'Hont A."/>
            <person name="Scarpelli C."/>
            <person name="Weissenbach J."/>
            <person name="Salanoubat M."/>
            <person name="Quetier F."/>
            <person name="Yu Y."/>
            <person name="Kim H.R."/>
            <person name="Rambo T."/>
            <person name="Currie J."/>
            <person name="Collura K."/>
            <person name="Luo M."/>
            <person name="Yang T."/>
            <person name="Ammiraju J.S.S."/>
            <person name="Engler F."/>
            <person name="Soderlund C."/>
            <person name="Wing R.A."/>
            <person name="Palmer L.E."/>
            <person name="de la Bastide M."/>
            <person name="Spiegel L."/>
            <person name="Nascimento L."/>
            <person name="Zutavern T."/>
            <person name="O'Shaughnessy A."/>
            <person name="Dike S."/>
            <person name="Dedhia N."/>
            <person name="Preston R."/>
            <person name="Balija V."/>
            <person name="McCombie W.R."/>
            <person name="Chow T."/>
            <person name="Chen H."/>
            <person name="Chung M."/>
            <person name="Chen C."/>
            <person name="Shaw J."/>
            <person name="Wu H."/>
            <person name="Hsiao K."/>
            <person name="Chao Y."/>
            <person name="Chu M."/>
            <person name="Cheng C."/>
            <person name="Hour A."/>
            <person name="Lee P."/>
            <person name="Lin S."/>
            <person name="Lin Y."/>
            <person name="Liou J."/>
            <person name="Liu S."/>
            <person name="Hsing Y."/>
            <person name="Raghuvanshi S."/>
            <person name="Mohanty A."/>
            <person name="Bharti A.K."/>
            <person name="Gaur A."/>
            <person name="Gupta V."/>
            <person name="Kumar D."/>
            <person name="Ravi V."/>
            <person name="Vij S."/>
            <person name="Kapur A."/>
            <person name="Khurana P."/>
            <person name="Khurana P."/>
            <person name="Khurana J.P."/>
            <person name="Tyagi A.K."/>
            <person name="Gaikwad K."/>
            <person name="Singh A."/>
            <person name="Dalal V."/>
            <person name="Srivastava S."/>
            <person name="Dixit A."/>
            <person name="Pal A.K."/>
            <person name="Ghazi I.A."/>
            <person name="Yadav M."/>
            <person name="Pandit A."/>
            <person name="Bhargava A."/>
            <person name="Sureshbabu K."/>
            <person name="Batra K."/>
            <person name="Sharma T.R."/>
            <person name="Mohapatra T."/>
            <person name="Singh N.K."/>
            <person name="Messing J."/>
            <person name="Nelson A.B."/>
            <person name="Fuks G."/>
            <person name="Kavchok S."/>
            <person name="Keizer G."/>
            <person name="Linton E."/>
            <person name="Llaca V."/>
            <person name="Song R."/>
            <person name="Tanyolac B."/>
            <person name="Young S."/>
            <person name="Ho-Il K."/>
            <person name="Hahn J.H."/>
            <person name="Sangsakoo G."/>
            <person name="Vanavichit A."/>
            <person name="de Mattos Luiz.A.T."/>
            <person name="Zimmer P.D."/>
            <person name="Malone G."/>
            <person name="Dellagostin O."/>
            <person name="de Oliveira A.C."/>
            <person name="Bevan M."/>
            <person name="Bancroft I."/>
            <person name="Minx P."/>
            <person name="Cordum H."/>
            <person name="Wilson R."/>
            <person name="Cheng Z."/>
            <person name="Jin W."/>
            <person name="Jiang J."/>
            <person name="Leong S.A."/>
            <person name="Iwama H."/>
            <person name="Gojobori T."/>
            <person name="Itoh T."/>
            <person name="Niimura Y."/>
            <person name="Fujii Y."/>
            <person name="Habara T."/>
            <person name="Sakai H."/>
            <person name="Sato Y."/>
            <person name="Wilson G."/>
            <person name="Kumar K."/>
            <person name="McCouch S."/>
            <person name="Juretic N."/>
            <person name="Hoen D."/>
            <person name="Wright S."/>
            <person name="Bruskiewich R."/>
            <person name="Bureau T."/>
            <person name="Miyao A."/>
            <person name="Hirochika H."/>
            <person name="Nishikawa T."/>
            <person name="Kadowaki K."/>
            <person name="Sugiura M."/>
            <person name="Burr B."/>
            <person name="Sasaki T."/>
        </authorList>
    </citation>
    <scope>NUCLEOTIDE SEQUENCE [LARGE SCALE GENOMIC DNA]</scope>
    <source>
        <strain evidence="2">cv. Nipponbare</strain>
    </source>
</reference>
<protein>
    <submittedName>
        <fullName evidence="1">Os03g0269500 protein</fullName>
    </submittedName>
</protein>
<evidence type="ECO:0000313" key="2">
    <source>
        <dbReference type="Proteomes" id="UP000059680"/>
    </source>
</evidence>
<sequence>MIPRKQMLCFLELADPGLRDAVARRGLAGNAVPAIHDDHNVVTERVASRCHGERIGKIERVIEWYGFKFRNLQ</sequence>
<dbReference type="AlphaFoldDB" id="A0A0P0VVV8"/>
<proteinExistence type="predicted"/>
<dbReference type="InParanoid" id="A0A0P0VVV8"/>
<name>A0A0P0VVV8_ORYSJ</name>
<accession>A0A0P0VVV8</accession>
<keyword evidence="2" id="KW-1185">Reference proteome</keyword>
<reference evidence="1 2" key="2">
    <citation type="journal article" date="2013" name="Plant Cell Physiol.">
        <title>Rice Annotation Project Database (RAP-DB): an integrative and interactive database for rice genomics.</title>
        <authorList>
            <person name="Sakai H."/>
            <person name="Lee S.S."/>
            <person name="Tanaka T."/>
            <person name="Numa H."/>
            <person name="Kim J."/>
            <person name="Kawahara Y."/>
            <person name="Wakimoto H."/>
            <person name="Yang C.C."/>
            <person name="Iwamoto M."/>
            <person name="Abe T."/>
            <person name="Yamada Y."/>
            <person name="Muto A."/>
            <person name="Inokuchi H."/>
            <person name="Ikemura T."/>
            <person name="Matsumoto T."/>
            <person name="Sasaki T."/>
            <person name="Itoh T."/>
        </authorList>
    </citation>
    <scope>NUCLEOTIDE SEQUENCE [LARGE SCALE GENOMIC DNA]</scope>
    <source>
        <strain evidence="2">cv. Nipponbare</strain>
    </source>
</reference>
<dbReference type="Proteomes" id="UP000059680">
    <property type="component" value="Chromosome 3"/>
</dbReference>
<organism evidence="1 2">
    <name type="scientific">Oryza sativa subsp. japonica</name>
    <name type="common">Rice</name>
    <dbReference type="NCBI Taxonomy" id="39947"/>
    <lineage>
        <taxon>Eukaryota</taxon>
        <taxon>Viridiplantae</taxon>
        <taxon>Streptophyta</taxon>
        <taxon>Embryophyta</taxon>
        <taxon>Tracheophyta</taxon>
        <taxon>Spermatophyta</taxon>
        <taxon>Magnoliopsida</taxon>
        <taxon>Liliopsida</taxon>
        <taxon>Poales</taxon>
        <taxon>Poaceae</taxon>
        <taxon>BOP clade</taxon>
        <taxon>Oryzoideae</taxon>
        <taxon>Oryzeae</taxon>
        <taxon>Oryzinae</taxon>
        <taxon>Oryza</taxon>
        <taxon>Oryza sativa</taxon>
    </lineage>
</organism>
<dbReference type="Gramene" id="Os03t0269500-01">
    <property type="protein sequence ID" value="Os03t0269500-01"/>
    <property type="gene ID" value="Os03g0269500"/>
</dbReference>
<dbReference type="EMBL" id="AP014959">
    <property type="protein sequence ID" value="BAS83458.1"/>
    <property type="molecule type" value="Genomic_DNA"/>
</dbReference>
<gene>
    <name evidence="1" type="ordered locus">Os03g0269500</name>
    <name evidence="1" type="ORF">OSNPB_030269500</name>
</gene>
<dbReference type="PaxDb" id="39947-A0A0P0VVV8"/>
<reference evidence="1 2" key="3">
    <citation type="journal article" date="2013" name="Rice">
        <title>Improvement of the Oryza sativa Nipponbare reference genome using next generation sequence and optical map data.</title>
        <authorList>
            <person name="Kawahara Y."/>
            <person name="de la Bastide M."/>
            <person name="Hamilton J.P."/>
            <person name="Kanamori H."/>
            <person name="McCombie W.R."/>
            <person name="Ouyang S."/>
            <person name="Schwartz D.C."/>
            <person name="Tanaka T."/>
            <person name="Wu J."/>
            <person name="Zhou S."/>
            <person name="Childs K.L."/>
            <person name="Davidson R.M."/>
            <person name="Lin H."/>
            <person name="Quesada-Ocampo L."/>
            <person name="Vaillancourt B."/>
            <person name="Sakai H."/>
            <person name="Lee S.S."/>
            <person name="Kim J."/>
            <person name="Numa H."/>
            <person name="Itoh T."/>
            <person name="Buell C.R."/>
            <person name="Matsumoto T."/>
        </authorList>
    </citation>
    <scope>NUCLEOTIDE SEQUENCE [LARGE SCALE GENOMIC DNA]</scope>
    <source>
        <strain evidence="2">cv. Nipponbare</strain>
    </source>
</reference>